<accession>A0ABR3FA26</accession>
<comment type="caution">
    <text evidence="2">The sequence shown here is derived from an EMBL/GenBank/DDBJ whole genome shotgun (WGS) entry which is preliminary data.</text>
</comment>
<name>A0ABR3FA26_9AGAR</name>
<organism evidence="2 3">
    <name type="scientific">Marasmius crinis-equi</name>
    <dbReference type="NCBI Taxonomy" id="585013"/>
    <lineage>
        <taxon>Eukaryota</taxon>
        <taxon>Fungi</taxon>
        <taxon>Dikarya</taxon>
        <taxon>Basidiomycota</taxon>
        <taxon>Agaricomycotina</taxon>
        <taxon>Agaricomycetes</taxon>
        <taxon>Agaricomycetidae</taxon>
        <taxon>Agaricales</taxon>
        <taxon>Marasmiineae</taxon>
        <taxon>Marasmiaceae</taxon>
        <taxon>Marasmius</taxon>
    </lineage>
</organism>
<evidence type="ECO:0000313" key="2">
    <source>
        <dbReference type="EMBL" id="KAL0571909.1"/>
    </source>
</evidence>
<feature type="compositionally biased region" description="Polar residues" evidence="1">
    <location>
        <begin position="175"/>
        <end position="189"/>
    </location>
</feature>
<feature type="compositionally biased region" description="Low complexity" evidence="1">
    <location>
        <begin position="269"/>
        <end position="287"/>
    </location>
</feature>
<feature type="compositionally biased region" description="Low complexity" evidence="1">
    <location>
        <begin position="635"/>
        <end position="665"/>
    </location>
</feature>
<keyword evidence="3" id="KW-1185">Reference proteome</keyword>
<feature type="region of interest" description="Disordered" evidence="1">
    <location>
        <begin position="265"/>
        <end position="292"/>
    </location>
</feature>
<feature type="compositionally biased region" description="Basic and acidic residues" evidence="1">
    <location>
        <begin position="608"/>
        <end position="622"/>
    </location>
</feature>
<feature type="region of interest" description="Disordered" evidence="1">
    <location>
        <begin position="1"/>
        <end position="33"/>
    </location>
</feature>
<feature type="compositionally biased region" description="Low complexity" evidence="1">
    <location>
        <begin position="1"/>
        <end position="19"/>
    </location>
</feature>
<feature type="compositionally biased region" description="Basic and acidic residues" evidence="1">
    <location>
        <begin position="401"/>
        <end position="413"/>
    </location>
</feature>
<feature type="region of interest" description="Disordered" evidence="1">
    <location>
        <begin position="577"/>
        <end position="689"/>
    </location>
</feature>
<feature type="region of interest" description="Disordered" evidence="1">
    <location>
        <begin position="150"/>
        <end position="206"/>
    </location>
</feature>
<dbReference type="EMBL" id="JBAHYK010000699">
    <property type="protein sequence ID" value="KAL0571909.1"/>
    <property type="molecule type" value="Genomic_DNA"/>
</dbReference>
<protein>
    <submittedName>
        <fullName evidence="2">Uncharacterized protein</fullName>
    </submittedName>
</protein>
<evidence type="ECO:0000256" key="1">
    <source>
        <dbReference type="SAM" id="MobiDB-lite"/>
    </source>
</evidence>
<feature type="region of interest" description="Disordered" evidence="1">
    <location>
        <begin position="382"/>
        <end position="414"/>
    </location>
</feature>
<proteinExistence type="predicted"/>
<reference evidence="2 3" key="1">
    <citation type="submission" date="2024-02" db="EMBL/GenBank/DDBJ databases">
        <title>A draft genome for the cacao thread blight pathogen Marasmius crinis-equi.</title>
        <authorList>
            <person name="Cohen S.P."/>
            <person name="Baruah I.K."/>
            <person name="Amoako-Attah I."/>
            <person name="Bukari Y."/>
            <person name="Meinhardt L.W."/>
            <person name="Bailey B.A."/>
        </authorList>
    </citation>
    <scope>NUCLEOTIDE SEQUENCE [LARGE SCALE GENOMIC DNA]</scope>
    <source>
        <strain evidence="2 3">GH-76</strain>
    </source>
</reference>
<gene>
    <name evidence="2" type="ORF">V5O48_010056</name>
</gene>
<sequence>MVSPSSSSASMSSSGVARSPKTDAFRPKLPSDPFHALENDRPLIVHHDELARMLSAEQMTQNVVLILGEPSRPDLDSLLGASTLRDSLLLIVTSAPPRHLAALPDSLPSIQILRLLSLTALQDISAHQLLSIFQRAEDIARRWRMRPETFNKRGQLRESQPGGAFTVPEGYGFSPKQNNTDNSLLSNYTRPIAPSPPKSASTKSDSASFRVGLLRSSKETADTGAKPFDALINFVPSSFSDKAILKHIILVTTLSQTFLSSATHPNRLPSSFPRTQSQPSSRSPSPSFRKRTRNSLNIPSFAKRFPSLLTSSDISLPEQNVRQADATAVVTVSSNDRVSRSTRLSRSANSSSLYVPVALTPESKPTRSHIVHVLPSSIPTCTPPLLNSRNRIPSSGSINSAEHRHSQNGDHGKSKLLQSIERFLRSYSYPLSSARGNGSSTSLHSFTPNSLLSSASSISGSENDHSYNFIAHQDYNERPAAYVVSAGTLCHKPTIFTQPSAPVKHNSNSPAAVVEMLLLGLLDCRHSSSSHPIHDGNSTPSSSPLLDFVTAISPKVWIGQPNDVVIKCDAVAVASATRTGVDVQEENHSQVRMMKPQAPRGSTDGLEEQEHGWGHEETDSRRVSVANSTTRREGSSSASGSSTVSSSGDESPSTSTTSSIDAIGSALRKVEVQSQNGRPSLTARMRRMSSGWKLWKSVSVS</sequence>
<evidence type="ECO:0000313" key="3">
    <source>
        <dbReference type="Proteomes" id="UP001465976"/>
    </source>
</evidence>
<dbReference type="Proteomes" id="UP001465976">
    <property type="component" value="Unassembled WGS sequence"/>
</dbReference>
<feature type="compositionally biased region" description="Polar residues" evidence="1">
    <location>
        <begin position="382"/>
        <end position="400"/>
    </location>
</feature>